<evidence type="ECO:0008006" key="5">
    <source>
        <dbReference type="Google" id="ProtNLM"/>
    </source>
</evidence>
<reference evidence="3" key="2">
    <citation type="submission" date="2023-06" db="EMBL/GenBank/DDBJ databases">
        <authorList>
            <person name="Swenson N.G."/>
            <person name="Wegrzyn J.L."/>
            <person name="Mcevoy S.L."/>
        </authorList>
    </citation>
    <scope>NUCLEOTIDE SEQUENCE</scope>
    <source>
        <strain evidence="3">NS2018</strain>
        <tissue evidence="3">Leaf</tissue>
    </source>
</reference>
<dbReference type="PANTHER" id="PTHR24015">
    <property type="entry name" value="OS07G0578800 PROTEIN-RELATED"/>
    <property type="match status" value="1"/>
</dbReference>
<dbReference type="InterPro" id="IPR002885">
    <property type="entry name" value="PPR_rpt"/>
</dbReference>
<reference evidence="3" key="1">
    <citation type="journal article" date="2022" name="Plant J.">
        <title>Strategies of tolerance reflected in two North American maple genomes.</title>
        <authorList>
            <person name="McEvoy S.L."/>
            <person name="Sezen U.U."/>
            <person name="Trouern-Trend A."/>
            <person name="McMahon S.M."/>
            <person name="Schaberg P.G."/>
            <person name="Yang J."/>
            <person name="Wegrzyn J.L."/>
            <person name="Swenson N.G."/>
        </authorList>
    </citation>
    <scope>NUCLEOTIDE SEQUENCE</scope>
    <source>
        <strain evidence="3">NS2018</strain>
    </source>
</reference>
<name>A0AA39T5S0_ACESA</name>
<dbReference type="PANTHER" id="PTHR24015:SF548">
    <property type="entry name" value="OS08G0340900 PROTEIN"/>
    <property type="match status" value="1"/>
</dbReference>
<comment type="caution">
    <text evidence="3">The sequence shown here is derived from an EMBL/GenBank/DDBJ whole genome shotgun (WGS) entry which is preliminary data.</text>
</comment>
<dbReference type="AlphaFoldDB" id="A0AA39T5S0"/>
<accession>A0AA39T5S0</accession>
<organism evidence="3 4">
    <name type="scientific">Acer saccharum</name>
    <name type="common">Sugar maple</name>
    <dbReference type="NCBI Taxonomy" id="4024"/>
    <lineage>
        <taxon>Eukaryota</taxon>
        <taxon>Viridiplantae</taxon>
        <taxon>Streptophyta</taxon>
        <taxon>Embryophyta</taxon>
        <taxon>Tracheophyta</taxon>
        <taxon>Spermatophyta</taxon>
        <taxon>Magnoliopsida</taxon>
        <taxon>eudicotyledons</taxon>
        <taxon>Gunneridae</taxon>
        <taxon>Pentapetalae</taxon>
        <taxon>rosids</taxon>
        <taxon>malvids</taxon>
        <taxon>Sapindales</taxon>
        <taxon>Sapindaceae</taxon>
        <taxon>Hippocastanoideae</taxon>
        <taxon>Acereae</taxon>
        <taxon>Acer</taxon>
    </lineage>
</organism>
<dbReference type="EMBL" id="JAUESC010000002">
    <property type="protein sequence ID" value="KAK0605362.1"/>
    <property type="molecule type" value="Genomic_DNA"/>
</dbReference>
<dbReference type="GO" id="GO:0003723">
    <property type="term" value="F:RNA binding"/>
    <property type="evidence" value="ECO:0007669"/>
    <property type="project" value="InterPro"/>
</dbReference>
<evidence type="ECO:0000313" key="3">
    <source>
        <dbReference type="EMBL" id="KAK0605362.1"/>
    </source>
</evidence>
<keyword evidence="1" id="KW-0677">Repeat</keyword>
<dbReference type="InterPro" id="IPR046960">
    <property type="entry name" value="PPR_At4g14850-like_plant"/>
</dbReference>
<dbReference type="NCBIfam" id="TIGR00756">
    <property type="entry name" value="PPR"/>
    <property type="match status" value="1"/>
</dbReference>
<gene>
    <name evidence="3" type="ORF">LWI29_025872</name>
</gene>
<protein>
    <recommendedName>
        <fullName evidence="5">Pentatricopeptide repeat-containing protein</fullName>
    </recommendedName>
</protein>
<keyword evidence="4" id="KW-1185">Reference proteome</keyword>
<feature type="repeat" description="PPR" evidence="2">
    <location>
        <begin position="53"/>
        <end position="87"/>
    </location>
</feature>
<dbReference type="Proteomes" id="UP001168877">
    <property type="component" value="Unassembled WGS sequence"/>
</dbReference>
<dbReference type="InterPro" id="IPR011990">
    <property type="entry name" value="TPR-like_helical_dom_sf"/>
</dbReference>
<dbReference type="GO" id="GO:0009451">
    <property type="term" value="P:RNA modification"/>
    <property type="evidence" value="ECO:0007669"/>
    <property type="project" value="InterPro"/>
</dbReference>
<evidence type="ECO:0000313" key="4">
    <source>
        <dbReference type="Proteomes" id="UP001168877"/>
    </source>
</evidence>
<evidence type="ECO:0000256" key="2">
    <source>
        <dbReference type="PROSITE-ProRule" id="PRU00708"/>
    </source>
</evidence>
<dbReference type="PROSITE" id="PS51375">
    <property type="entry name" value="PPR"/>
    <property type="match status" value="1"/>
</dbReference>
<proteinExistence type="predicted"/>
<dbReference type="Gene3D" id="1.25.40.10">
    <property type="entry name" value="Tetratricopeptide repeat domain"/>
    <property type="match status" value="1"/>
</dbReference>
<dbReference type="Pfam" id="PF13041">
    <property type="entry name" value="PPR_2"/>
    <property type="match status" value="1"/>
</dbReference>
<evidence type="ECO:0000256" key="1">
    <source>
        <dbReference type="ARBA" id="ARBA00022737"/>
    </source>
</evidence>
<sequence>MSAISQAKQTHCQVLIHGFLSNITLQTDLLLVYSKCRFLRDARKVFDKMTDRNMHSWNILISSYVSNSLYSDAIRVFDMFVKMGFRPDHYTLPPVIKTCFGIGDVYTGKVIHGWVIRLGFEEYLVVGSSVWIFI</sequence>